<sequence>MRLLKLISPVSTAVGLAFILPVMLISCISRNAQAELQMPRAMIPLESGPVVNNASLRFIPDSGLRAGVKDSGTLLGKLVVDMVAPGSEVAVQFAPDRVGTNGLGTQGYIVNQGDGSRINSAIQARECGCTAPGAGPSGANGYASTLQGDLVLVTHGRQTLTPGRYQIKLVAAVMLP</sequence>
<proteinExistence type="predicted"/>
<evidence type="ECO:0000256" key="1">
    <source>
        <dbReference type="SAM" id="Phobius"/>
    </source>
</evidence>
<feature type="transmembrane region" description="Helical" evidence="1">
    <location>
        <begin position="6"/>
        <end position="28"/>
    </location>
</feature>
<protein>
    <recommendedName>
        <fullName evidence="4">Fimbrial protein</fullName>
    </recommendedName>
</protein>
<organism evidence="2 3">
    <name type="scientific">Citrobacter amalonaticus</name>
    <dbReference type="NCBI Taxonomy" id="35703"/>
    <lineage>
        <taxon>Bacteria</taxon>
        <taxon>Pseudomonadati</taxon>
        <taxon>Pseudomonadota</taxon>
        <taxon>Gammaproteobacteria</taxon>
        <taxon>Enterobacterales</taxon>
        <taxon>Enterobacteriaceae</taxon>
        <taxon>Citrobacter</taxon>
    </lineage>
</organism>
<evidence type="ECO:0000313" key="3">
    <source>
        <dbReference type="Proteomes" id="UP000237003"/>
    </source>
</evidence>
<comment type="caution">
    <text evidence="2">The sequence shown here is derived from an EMBL/GenBank/DDBJ whole genome shotgun (WGS) entry which is preliminary data.</text>
</comment>
<evidence type="ECO:0000313" key="2">
    <source>
        <dbReference type="EMBL" id="POU65284.1"/>
    </source>
</evidence>
<name>A0A2S4RXN6_CITAM</name>
<dbReference type="RefSeq" id="WP_103778218.1">
    <property type="nucleotide sequence ID" value="NZ_PQLX01000004.1"/>
</dbReference>
<accession>A0A2S4RXN6</accession>
<dbReference type="PROSITE" id="PS51257">
    <property type="entry name" value="PROKAR_LIPOPROTEIN"/>
    <property type="match status" value="1"/>
</dbReference>
<evidence type="ECO:0008006" key="4">
    <source>
        <dbReference type="Google" id="ProtNLM"/>
    </source>
</evidence>
<dbReference type="AlphaFoldDB" id="A0A2S4RXN6"/>
<keyword evidence="1" id="KW-1133">Transmembrane helix</keyword>
<keyword evidence="1" id="KW-0472">Membrane</keyword>
<dbReference type="EMBL" id="PQLX01000004">
    <property type="protein sequence ID" value="POU65284.1"/>
    <property type="molecule type" value="Genomic_DNA"/>
</dbReference>
<dbReference type="Proteomes" id="UP000237003">
    <property type="component" value="Unassembled WGS sequence"/>
</dbReference>
<reference evidence="2 3" key="1">
    <citation type="submission" date="2018-01" db="EMBL/GenBank/DDBJ databases">
        <title>Complete genome sequences of 14 Citrobacter spp. isolated from plant in Canada.</title>
        <authorList>
            <person name="Bhandare S.G."/>
            <person name="Colavecchio A."/>
            <person name="Jeukens J."/>
            <person name="Emond-Rheault J.-G."/>
            <person name="Freschi L."/>
            <person name="Hamel J."/>
            <person name="Kukavica-Ibrulj I."/>
            <person name="Levesque R."/>
            <person name="Goodridge L."/>
        </authorList>
    </citation>
    <scope>NUCLEOTIDE SEQUENCE [LARGE SCALE GENOMIC DNA]</scope>
    <source>
        <strain evidence="2 3">S1285</strain>
    </source>
</reference>
<gene>
    <name evidence="2" type="ORF">C3430_13945</name>
</gene>
<keyword evidence="1" id="KW-0812">Transmembrane</keyword>